<dbReference type="EMBL" id="JBHLUE010000002">
    <property type="protein sequence ID" value="MFC0563293.1"/>
    <property type="molecule type" value="Genomic_DNA"/>
</dbReference>
<dbReference type="Proteomes" id="UP001589894">
    <property type="component" value="Unassembled WGS sequence"/>
</dbReference>
<dbReference type="SMART" id="SM00829">
    <property type="entry name" value="PKS_ER"/>
    <property type="match status" value="1"/>
</dbReference>
<reference evidence="2 3" key="1">
    <citation type="submission" date="2024-09" db="EMBL/GenBank/DDBJ databases">
        <authorList>
            <person name="Sun Q."/>
            <person name="Mori K."/>
        </authorList>
    </citation>
    <scope>NUCLEOTIDE SEQUENCE [LARGE SCALE GENOMIC DNA]</scope>
    <source>
        <strain evidence="2 3">TBRC 2205</strain>
    </source>
</reference>
<dbReference type="SUPFAM" id="SSF50129">
    <property type="entry name" value="GroES-like"/>
    <property type="match status" value="1"/>
</dbReference>
<dbReference type="InterPro" id="IPR013154">
    <property type="entry name" value="ADH-like_N"/>
</dbReference>
<evidence type="ECO:0000313" key="2">
    <source>
        <dbReference type="EMBL" id="MFC0563293.1"/>
    </source>
</evidence>
<accession>A0ABV6NR91</accession>
<evidence type="ECO:0000259" key="1">
    <source>
        <dbReference type="SMART" id="SM00829"/>
    </source>
</evidence>
<dbReference type="InterPro" id="IPR051397">
    <property type="entry name" value="Zn-ADH-like_protein"/>
</dbReference>
<dbReference type="Pfam" id="PF13602">
    <property type="entry name" value="ADH_zinc_N_2"/>
    <property type="match status" value="1"/>
</dbReference>
<dbReference type="InterPro" id="IPR002364">
    <property type="entry name" value="Quin_OxRdtase/zeta-crystal_CS"/>
</dbReference>
<protein>
    <submittedName>
        <fullName evidence="2">Zinc-binding dehydrogenase</fullName>
    </submittedName>
</protein>
<dbReference type="InterPro" id="IPR020843">
    <property type="entry name" value="ER"/>
</dbReference>
<dbReference type="RefSeq" id="WP_377335677.1">
    <property type="nucleotide sequence ID" value="NZ_JBHLUE010000002.1"/>
</dbReference>
<evidence type="ECO:0000313" key="3">
    <source>
        <dbReference type="Proteomes" id="UP001589894"/>
    </source>
</evidence>
<dbReference type="Pfam" id="PF08240">
    <property type="entry name" value="ADH_N"/>
    <property type="match status" value="1"/>
</dbReference>
<name>A0ABV6NR91_9ACTN</name>
<dbReference type="SUPFAM" id="SSF51735">
    <property type="entry name" value="NAD(P)-binding Rossmann-fold domains"/>
    <property type="match status" value="1"/>
</dbReference>
<dbReference type="InterPro" id="IPR036291">
    <property type="entry name" value="NAD(P)-bd_dom_sf"/>
</dbReference>
<dbReference type="PANTHER" id="PTHR43677:SF4">
    <property type="entry name" value="QUINONE OXIDOREDUCTASE-LIKE PROTEIN 2"/>
    <property type="match status" value="1"/>
</dbReference>
<feature type="domain" description="Enoyl reductase (ER)" evidence="1">
    <location>
        <begin position="10"/>
        <end position="315"/>
    </location>
</feature>
<organism evidence="2 3">
    <name type="scientific">Plantactinospora siamensis</name>
    <dbReference type="NCBI Taxonomy" id="555372"/>
    <lineage>
        <taxon>Bacteria</taxon>
        <taxon>Bacillati</taxon>
        <taxon>Actinomycetota</taxon>
        <taxon>Actinomycetes</taxon>
        <taxon>Micromonosporales</taxon>
        <taxon>Micromonosporaceae</taxon>
        <taxon>Plantactinospora</taxon>
    </lineage>
</organism>
<comment type="caution">
    <text evidence="2">The sequence shown here is derived from an EMBL/GenBank/DDBJ whole genome shotgun (WGS) entry which is preliminary data.</text>
</comment>
<keyword evidence="3" id="KW-1185">Reference proteome</keyword>
<gene>
    <name evidence="2" type="ORF">ACFFHU_03800</name>
</gene>
<dbReference type="PANTHER" id="PTHR43677">
    <property type="entry name" value="SHORT-CHAIN DEHYDROGENASE/REDUCTASE"/>
    <property type="match status" value="1"/>
</dbReference>
<sequence length="321" mass="32090">MRAVWLTGYGGPEVLVPGDAPEPAPGPGQVLVDVAYANITFVETQFRATGFGPFRGELPMIPGNGVGGLVAAVGPQVDPGLVGRRVVTGTGGAGGYAERVAVPVDGLFPVPAGLPLDGAVALLADGRTATMLIAAAELAPGDRVLVEAAAGGVGSLLVQLARDAGARVVAAAGGSRKTGLLGGLGADVVVDYAEPGWSERIRSELGGLDAAFDGVGGEIGRSAFELLEPGGRLLSFGLASGGWTDVPAELAAERGVRLLRPAAPPERLRAYTEQALAAAAAGRLRPVIGQRFPLEAAAAAHAAIGARRTIGKTLLVTGLPG</sequence>
<dbReference type="InterPro" id="IPR011032">
    <property type="entry name" value="GroES-like_sf"/>
</dbReference>
<proteinExistence type="predicted"/>
<dbReference type="PROSITE" id="PS01162">
    <property type="entry name" value="QOR_ZETA_CRYSTAL"/>
    <property type="match status" value="1"/>
</dbReference>
<dbReference type="Gene3D" id="3.40.50.720">
    <property type="entry name" value="NAD(P)-binding Rossmann-like Domain"/>
    <property type="match status" value="1"/>
</dbReference>
<dbReference type="Gene3D" id="3.90.180.10">
    <property type="entry name" value="Medium-chain alcohol dehydrogenases, catalytic domain"/>
    <property type="match status" value="1"/>
</dbReference>